<reference evidence="3" key="1">
    <citation type="journal article" date="2013" name="Genome Announc.">
        <title>Complete Chromosome Sequence of Carnobacterium maltaromaticum LMA 28.</title>
        <authorList>
            <person name="Cailliez-Grimal C."/>
            <person name="Chaillou S."/>
            <person name="Anba-Mondoloni J."/>
            <person name="Loux V."/>
            <person name="Afzal M.I."/>
            <person name="Rahman A."/>
            <person name="Kergourlay G."/>
            <person name="Champomier-Verges M.C."/>
            <person name="Zagorec M."/>
            <person name="Dalgaard P."/>
            <person name="Leisner J.J."/>
            <person name="Prevost H."/>
            <person name="Revol-Junelles A.M."/>
            <person name="Borges F."/>
        </authorList>
    </citation>
    <scope>NUCLEOTIDE SEQUENCE</scope>
    <source>
        <strain evidence="3">LMA28</strain>
    </source>
</reference>
<proteinExistence type="predicted"/>
<dbReference type="Pfam" id="PF01872">
    <property type="entry name" value="RibD_C"/>
    <property type="match status" value="1"/>
</dbReference>
<dbReference type="InterPro" id="IPR002734">
    <property type="entry name" value="RibDG_C"/>
</dbReference>
<name>K8E6D3_CARML</name>
<dbReference type="eggNOG" id="COG0262">
    <property type="taxonomic scope" value="Bacteria"/>
</dbReference>
<dbReference type="PANTHER" id="PTHR38011:SF11">
    <property type="entry name" value="2,5-DIAMINO-6-RIBOSYLAMINO-4(3H)-PYRIMIDINONE 5'-PHOSPHATE REDUCTASE"/>
    <property type="match status" value="1"/>
</dbReference>
<evidence type="ECO:0000259" key="1">
    <source>
        <dbReference type="Pfam" id="PF01872"/>
    </source>
</evidence>
<dbReference type="EMBL" id="HE999757">
    <property type="protein sequence ID" value="CCO12339.2"/>
    <property type="molecule type" value="Genomic_DNA"/>
</dbReference>
<keyword evidence="3" id="KW-1185">Reference proteome</keyword>
<dbReference type="RefSeq" id="WP_015077358.1">
    <property type="nucleotide sequence ID" value="NC_019425.2"/>
</dbReference>
<protein>
    <submittedName>
        <fullName evidence="2">Dihydrofolate reductase</fullName>
    </submittedName>
</protein>
<dbReference type="Gene3D" id="3.40.430.10">
    <property type="entry name" value="Dihydrofolate Reductase, subunit A"/>
    <property type="match status" value="1"/>
</dbReference>
<dbReference type="AlphaFoldDB" id="K8E6D3"/>
<dbReference type="GO" id="GO:0008703">
    <property type="term" value="F:5-amino-6-(5-phosphoribosylamino)uracil reductase activity"/>
    <property type="evidence" value="ECO:0007669"/>
    <property type="project" value="InterPro"/>
</dbReference>
<evidence type="ECO:0000313" key="3">
    <source>
        <dbReference type="Proteomes" id="UP000000212"/>
    </source>
</evidence>
<dbReference type="InterPro" id="IPR024072">
    <property type="entry name" value="DHFR-like_dom_sf"/>
</dbReference>
<organism evidence="2 3">
    <name type="scientific">Carnobacterium maltaromaticum LMA28</name>
    <dbReference type="NCBI Taxonomy" id="1234679"/>
    <lineage>
        <taxon>Bacteria</taxon>
        <taxon>Bacillati</taxon>
        <taxon>Bacillota</taxon>
        <taxon>Bacilli</taxon>
        <taxon>Lactobacillales</taxon>
        <taxon>Carnobacteriaceae</taxon>
        <taxon>Carnobacterium</taxon>
    </lineage>
</organism>
<dbReference type="PANTHER" id="PTHR38011">
    <property type="entry name" value="DIHYDROFOLATE REDUCTASE FAMILY PROTEIN (AFU_ORTHOLOGUE AFUA_8G06820)"/>
    <property type="match status" value="1"/>
</dbReference>
<dbReference type="OrthoDB" id="195113at2"/>
<sequence>MTRKVILYIATSIDGFIADSAGGIEWLSIAETLELEKDETYNEFYKKIDTVIMGRTTYDQVVNELSPDFYPYENKVNYVLTNREGDDRANVNFSSENIIDLVERVKNENGKAIWIVGGNSVIMPLVENNLIDEYRIATVPVILGKGIPLFNTFNKSLFLKLKESHSINSICYHTFTK</sequence>
<dbReference type="SUPFAM" id="SSF53597">
    <property type="entry name" value="Dihydrofolate reductase-like"/>
    <property type="match status" value="1"/>
</dbReference>
<dbReference type="HOGENOM" id="CLU_043966_4_3_9"/>
<dbReference type="KEGG" id="cml:BN424_2918"/>
<dbReference type="Proteomes" id="UP000000212">
    <property type="component" value="Chromosome"/>
</dbReference>
<evidence type="ECO:0000313" key="2">
    <source>
        <dbReference type="EMBL" id="CCO12339.2"/>
    </source>
</evidence>
<gene>
    <name evidence="2" type="ORF">BN424_2918</name>
</gene>
<dbReference type="InterPro" id="IPR050765">
    <property type="entry name" value="Riboflavin_Biosynth_HTPR"/>
</dbReference>
<feature type="domain" description="Bacterial bifunctional deaminase-reductase C-terminal" evidence="1">
    <location>
        <begin position="3"/>
        <end position="167"/>
    </location>
</feature>
<dbReference type="STRING" id="1234679.BN424_2918"/>
<accession>K8E6D3</accession>
<dbReference type="GO" id="GO:0009231">
    <property type="term" value="P:riboflavin biosynthetic process"/>
    <property type="evidence" value="ECO:0007669"/>
    <property type="project" value="InterPro"/>
</dbReference>